<dbReference type="EMBL" id="MU005960">
    <property type="protein sequence ID" value="KAF2863559.1"/>
    <property type="molecule type" value="Genomic_DNA"/>
</dbReference>
<dbReference type="InterPro" id="IPR053137">
    <property type="entry name" value="NLR-like"/>
</dbReference>
<protein>
    <submittedName>
        <fullName evidence="2">TPR-like protein</fullName>
    </submittedName>
</protein>
<feature type="region of interest" description="Disordered" evidence="1">
    <location>
        <begin position="501"/>
        <end position="543"/>
    </location>
</feature>
<proteinExistence type="predicted"/>
<dbReference type="InterPro" id="IPR011990">
    <property type="entry name" value="TPR-like_helical_dom_sf"/>
</dbReference>
<feature type="compositionally biased region" description="Basic and acidic residues" evidence="1">
    <location>
        <begin position="647"/>
        <end position="662"/>
    </location>
</feature>
<gene>
    <name evidence="2" type="ORF">K470DRAFT_254860</name>
</gene>
<dbReference type="InterPro" id="IPR019734">
    <property type="entry name" value="TPR_rpt"/>
</dbReference>
<name>A0A6A7C909_9PEZI</name>
<evidence type="ECO:0000256" key="1">
    <source>
        <dbReference type="SAM" id="MobiDB-lite"/>
    </source>
</evidence>
<dbReference type="OrthoDB" id="5986190at2759"/>
<feature type="compositionally biased region" description="Low complexity" evidence="1">
    <location>
        <begin position="782"/>
        <end position="796"/>
    </location>
</feature>
<dbReference type="Gene3D" id="1.25.40.10">
    <property type="entry name" value="Tetratricopeptide repeat domain"/>
    <property type="match status" value="3"/>
</dbReference>
<accession>A0A6A7C909</accession>
<dbReference type="Pfam" id="PF13181">
    <property type="entry name" value="TPR_8"/>
    <property type="match status" value="1"/>
</dbReference>
<evidence type="ECO:0000313" key="3">
    <source>
        <dbReference type="Proteomes" id="UP000799421"/>
    </source>
</evidence>
<organism evidence="2 3">
    <name type="scientific">Piedraia hortae CBS 480.64</name>
    <dbReference type="NCBI Taxonomy" id="1314780"/>
    <lineage>
        <taxon>Eukaryota</taxon>
        <taxon>Fungi</taxon>
        <taxon>Dikarya</taxon>
        <taxon>Ascomycota</taxon>
        <taxon>Pezizomycotina</taxon>
        <taxon>Dothideomycetes</taxon>
        <taxon>Dothideomycetidae</taxon>
        <taxon>Capnodiales</taxon>
        <taxon>Piedraiaceae</taxon>
        <taxon>Piedraia</taxon>
    </lineage>
</organism>
<dbReference type="SUPFAM" id="SSF48452">
    <property type="entry name" value="TPR-like"/>
    <property type="match status" value="3"/>
</dbReference>
<evidence type="ECO:0000313" key="2">
    <source>
        <dbReference type="EMBL" id="KAF2863559.1"/>
    </source>
</evidence>
<dbReference type="AlphaFoldDB" id="A0A6A7C909"/>
<feature type="compositionally biased region" description="Polar residues" evidence="1">
    <location>
        <begin position="741"/>
        <end position="759"/>
    </location>
</feature>
<feature type="compositionally biased region" description="Basic and acidic residues" evidence="1">
    <location>
        <begin position="760"/>
        <end position="770"/>
    </location>
</feature>
<dbReference type="PANTHER" id="PTHR46082">
    <property type="entry name" value="ATP/GTP-BINDING PROTEIN-RELATED"/>
    <property type="match status" value="1"/>
</dbReference>
<dbReference type="Pfam" id="PF13374">
    <property type="entry name" value="TPR_10"/>
    <property type="match status" value="1"/>
</dbReference>
<keyword evidence="3" id="KW-1185">Reference proteome</keyword>
<reference evidence="2" key="1">
    <citation type="journal article" date="2020" name="Stud. Mycol.">
        <title>101 Dothideomycetes genomes: a test case for predicting lifestyles and emergence of pathogens.</title>
        <authorList>
            <person name="Haridas S."/>
            <person name="Albert R."/>
            <person name="Binder M."/>
            <person name="Bloem J."/>
            <person name="Labutti K."/>
            <person name="Salamov A."/>
            <person name="Andreopoulos B."/>
            <person name="Baker S."/>
            <person name="Barry K."/>
            <person name="Bills G."/>
            <person name="Bluhm B."/>
            <person name="Cannon C."/>
            <person name="Castanera R."/>
            <person name="Culley D."/>
            <person name="Daum C."/>
            <person name="Ezra D."/>
            <person name="Gonzalez J."/>
            <person name="Henrissat B."/>
            <person name="Kuo A."/>
            <person name="Liang C."/>
            <person name="Lipzen A."/>
            <person name="Lutzoni F."/>
            <person name="Magnuson J."/>
            <person name="Mondo S."/>
            <person name="Nolan M."/>
            <person name="Ohm R."/>
            <person name="Pangilinan J."/>
            <person name="Park H.-J."/>
            <person name="Ramirez L."/>
            <person name="Alfaro M."/>
            <person name="Sun H."/>
            <person name="Tritt A."/>
            <person name="Yoshinaga Y."/>
            <person name="Zwiers L.-H."/>
            <person name="Turgeon B."/>
            <person name="Goodwin S."/>
            <person name="Spatafora J."/>
            <person name="Crous P."/>
            <person name="Grigoriev I."/>
        </authorList>
    </citation>
    <scope>NUCLEOTIDE SEQUENCE</scope>
    <source>
        <strain evidence="2">CBS 480.64</strain>
    </source>
</reference>
<feature type="region of interest" description="Disordered" evidence="1">
    <location>
        <begin position="557"/>
        <end position="852"/>
    </location>
</feature>
<feature type="compositionally biased region" description="Polar residues" evidence="1">
    <location>
        <begin position="576"/>
        <end position="591"/>
    </location>
</feature>
<feature type="compositionally biased region" description="Polar residues" evidence="1">
    <location>
        <begin position="804"/>
        <end position="818"/>
    </location>
</feature>
<sequence length="852" mass="93874">MALRRSSQWPSYGKVSFVSFRHQPLNHYPPLERKMQQLGFSDPTKPSLTFKAHEYEKALREVQKTHDDKHPLTLNIATTLFYIHTAMYNLKEGSRYFQMVVSGRSKLQMPDDIATLELYRTYGLLNHYFDNLDAAKEYLEKAWQGYQTVLTSFSMLRLELAHSLGRLYHDLGNLDLAKDMYTIAMTRLRYLMDQRELFTMLVTYDYGVLLWLQSQWDDAELLLDCVAKGAAATLPANHWLAFSTAHSLGCFYADLGKWTEAEKWLDAAFEGKSAVRGGTPGLSIDTLKELGVVMYAQGRLKNSDALVNEALRRQMEFKLVEDVKLLLDTLNVQGMIYTALHKYSEATALLERAIHNSRTTYGEVDDFTISILSSLAILQRDKGNLSWAKEIFLNQLERIQFRESDNRFVAAYFAEELGKIYLRQRKFLDAKDVVLLALGIQEELHGDDHPTARELNLILKALENKPNKSMLCGVPGDFTPPTEPLKVVSRQEERSFAILPPSARKLDQSTAVASTSHPSTAQAATSDQKSALPTSTTLSETKGLPAVQHFSEVMAPASGMVGDGSTNPPISPMDDLTSSPLGHKLASSSPTSPGPGDQILSSPPSYKEDVAHTASMAPQKAGSEIGSKDDPSPAFNGKVDQPAGFEDGPRHDTTPAQDDKADQLASSEPGTEHDFSLSEASGQADQLLGFETGAKDNPMPELHGKTTQPAGSEPGTKHDSTQPVSNVKVDQPVEFKASSIHDLTQASSNGEPTQITPQEKSPKPGPEHDPTPAASDIKLDQPTNSETGPEPSSTSPEPDDKPTQPATTGFTSSNPTTERSGKVRFISEEQALPDGESNPNKRRKLIRVDFPV</sequence>
<feature type="compositionally biased region" description="Polar residues" evidence="1">
    <location>
        <begin position="508"/>
        <end position="540"/>
    </location>
</feature>
<dbReference type="Proteomes" id="UP000799421">
    <property type="component" value="Unassembled WGS sequence"/>
</dbReference>
<dbReference type="PANTHER" id="PTHR46082:SF6">
    <property type="entry name" value="AAA+ ATPASE DOMAIN-CONTAINING PROTEIN-RELATED"/>
    <property type="match status" value="1"/>
</dbReference>